<proteinExistence type="predicted"/>
<accession>A0A7C3WVD9</accession>
<reference evidence="2" key="1">
    <citation type="journal article" date="2020" name="mSystems">
        <title>Genome- and Community-Level Interaction Insights into Carbon Utilization and Element Cycling Functions of Hydrothermarchaeota in Hydrothermal Sediment.</title>
        <authorList>
            <person name="Zhou Z."/>
            <person name="Liu Y."/>
            <person name="Xu W."/>
            <person name="Pan J."/>
            <person name="Luo Z.H."/>
            <person name="Li M."/>
        </authorList>
    </citation>
    <scope>NUCLEOTIDE SEQUENCE [LARGE SCALE GENOMIC DNA]</scope>
    <source>
        <strain evidence="2">SpSt-751</strain>
    </source>
</reference>
<keyword evidence="1" id="KW-1133">Transmembrane helix</keyword>
<dbReference type="AlphaFoldDB" id="A0A7C3WVD9"/>
<name>A0A7C3WVD9_9BACT</name>
<dbReference type="EMBL" id="DTGA01000036">
    <property type="protein sequence ID" value="HGB30532.1"/>
    <property type="molecule type" value="Genomic_DNA"/>
</dbReference>
<keyword evidence="1" id="KW-0472">Membrane</keyword>
<protein>
    <submittedName>
        <fullName evidence="2">Uncharacterized protein</fullName>
    </submittedName>
</protein>
<evidence type="ECO:0000313" key="2">
    <source>
        <dbReference type="EMBL" id="HGB30532.1"/>
    </source>
</evidence>
<evidence type="ECO:0000256" key="1">
    <source>
        <dbReference type="SAM" id="Phobius"/>
    </source>
</evidence>
<sequence length="281" mass="33167">MILKKQRNLKKEDFYYDIVEIPIIVSFQEKIQECLGNILVRKNSLLENPTADVLTIVSSNYKVILHKDFVETVENTLFKEGLKYEVYDINEGGKNNNRLFINYILPSYKFSIRNDTWVPFVQGYNCYDKFMSYGLGIGLYNLNYESAFLISGNVLTYKKKHVKRSGVNLEFDMIKVSEWISSIGKVRRALGLLYESSLNTQEDVVFLIKGVLGNRKHFNIFQSNHIFERFVVEYGFTYYSLLLSLMYYVTHAYFFILKKRSYDESRNKQLLLYNKFIKDKV</sequence>
<comment type="caution">
    <text evidence="2">The sequence shown here is derived from an EMBL/GenBank/DDBJ whole genome shotgun (WGS) entry which is preliminary data.</text>
</comment>
<gene>
    <name evidence="2" type="ORF">ENV35_01485</name>
</gene>
<organism evidence="2">
    <name type="scientific">Dictyoglomus turgidum</name>
    <dbReference type="NCBI Taxonomy" id="513050"/>
    <lineage>
        <taxon>Bacteria</taxon>
        <taxon>Pseudomonadati</taxon>
        <taxon>Dictyoglomota</taxon>
        <taxon>Dictyoglomia</taxon>
        <taxon>Dictyoglomales</taxon>
        <taxon>Dictyoglomaceae</taxon>
        <taxon>Dictyoglomus</taxon>
    </lineage>
</organism>
<keyword evidence="1" id="KW-0812">Transmembrane</keyword>
<feature type="transmembrane region" description="Helical" evidence="1">
    <location>
        <begin position="236"/>
        <end position="256"/>
    </location>
</feature>